<dbReference type="KEGG" id="aag:5570814"/>
<name>A0A1S4FJU2_AEDAE</name>
<dbReference type="OMA" id="ECWDDSA"/>
<dbReference type="AlphaFoldDB" id="A0A1S4FJU2"/>
<evidence type="ECO:0000256" key="1">
    <source>
        <dbReference type="ARBA" id="ARBA00022723"/>
    </source>
</evidence>
<evidence type="ECO:0000256" key="2">
    <source>
        <dbReference type="ARBA" id="ARBA00022771"/>
    </source>
</evidence>
<dbReference type="Proteomes" id="UP000682892">
    <property type="component" value="Unassembled WGS sequence"/>
</dbReference>
<dbReference type="InterPro" id="IPR022776">
    <property type="entry name" value="TRM13/UPF0224_CHHC_Znf_dom"/>
</dbReference>
<keyword evidence="3" id="KW-0862">Zinc</keyword>
<dbReference type="HOGENOM" id="CLU_1090758_0_0_1"/>
<dbReference type="PANTHER" id="PTHR21402:SF5">
    <property type="entry name" value="GAMETOCYTE SPECIFIC FACTOR 1"/>
    <property type="match status" value="1"/>
</dbReference>
<dbReference type="InterPro" id="IPR036236">
    <property type="entry name" value="Znf_C2H2_sf"/>
</dbReference>
<dbReference type="GO" id="GO:0008270">
    <property type="term" value="F:zinc ion binding"/>
    <property type="evidence" value="ECO:0007669"/>
    <property type="project" value="UniProtKB-KW"/>
</dbReference>
<dbReference type="EMBL" id="CH477518">
    <property type="protein sequence ID" value="EAT39644.1"/>
    <property type="molecule type" value="Genomic_DNA"/>
</dbReference>
<proteinExistence type="predicted"/>
<accession>A0A1S4FJU2</accession>
<keyword evidence="1" id="KW-0479">Metal-binding</keyword>
<feature type="domain" description="CHHC U11-48K-type" evidence="5">
    <location>
        <begin position="39"/>
        <end position="66"/>
    </location>
</feature>
<evidence type="ECO:0000259" key="5">
    <source>
        <dbReference type="PROSITE" id="PS51800"/>
    </source>
</evidence>
<reference evidence="6" key="2">
    <citation type="journal article" date="2007" name="Science">
        <title>Genome sequence of Aedes aegypti, a major arbovirus vector.</title>
        <authorList>
            <person name="Nene V."/>
            <person name="Wortman J.R."/>
            <person name="Lawson D."/>
            <person name="Haas B."/>
            <person name="Kodira C."/>
            <person name="Tu Z.J."/>
            <person name="Loftus B."/>
            <person name="Xi Z."/>
            <person name="Megy K."/>
            <person name="Grabherr M."/>
            <person name="Ren Q."/>
            <person name="Zdobnov E.M."/>
            <person name="Lobo N.F."/>
            <person name="Campbell K.S."/>
            <person name="Brown S.E."/>
            <person name="Bonaldo M.F."/>
            <person name="Zhu J."/>
            <person name="Sinkins S.P."/>
            <person name="Hogenkamp D.G."/>
            <person name="Amedeo P."/>
            <person name="Arensburger P."/>
            <person name="Atkinson P.W."/>
            <person name="Bidwell S."/>
            <person name="Biedler J."/>
            <person name="Birney E."/>
            <person name="Bruggner R.V."/>
            <person name="Costas J."/>
            <person name="Coy M.R."/>
            <person name="Crabtree J."/>
            <person name="Crawford M."/>
            <person name="Debruyn B."/>
            <person name="Decaprio D."/>
            <person name="Eiglmeier K."/>
            <person name="Eisenstadt E."/>
            <person name="El-Dorry H."/>
            <person name="Gelbart W.M."/>
            <person name="Gomes S.L."/>
            <person name="Hammond M."/>
            <person name="Hannick L.I."/>
            <person name="Hogan J.R."/>
            <person name="Holmes M.H."/>
            <person name="Jaffe D."/>
            <person name="Johnston J.S."/>
            <person name="Kennedy R.C."/>
            <person name="Koo H."/>
            <person name="Kravitz S."/>
            <person name="Kriventseva E.V."/>
            <person name="Kulp D."/>
            <person name="Labutti K."/>
            <person name="Lee E."/>
            <person name="Li S."/>
            <person name="Lovin D.D."/>
            <person name="Mao C."/>
            <person name="Mauceli E."/>
            <person name="Menck C.F."/>
            <person name="Miller J.R."/>
            <person name="Montgomery P."/>
            <person name="Mori A."/>
            <person name="Nascimento A.L."/>
            <person name="Naveira H.F."/>
            <person name="Nusbaum C."/>
            <person name="O'leary S."/>
            <person name="Orvis J."/>
            <person name="Pertea M."/>
            <person name="Quesneville H."/>
            <person name="Reidenbach K.R."/>
            <person name="Rogers Y.H."/>
            <person name="Roth C.W."/>
            <person name="Schneider J.R."/>
            <person name="Schatz M."/>
            <person name="Shumway M."/>
            <person name="Stanke M."/>
            <person name="Stinson E.O."/>
            <person name="Tubio J.M."/>
            <person name="Vanzee J.P."/>
            <person name="Verjovski-Almeida S."/>
            <person name="Werner D."/>
            <person name="White O."/>
            <person name="Wyder S."/>
            <person name="Zeng Q."/>
            <person name="Zhao Q."/>
            <person name="Zhao Y."/>
            <person name="Hill C.A."/>
            <person name="Raikhel A.S."/>
            <person name="Soares M.B."/>
            <person name="Knudson D.L."/>
            <person name="Lee N.H."/>
            <person name="Galagan J."/>
            <person name="Salzberg S.L."/>
            <person name="Paulsen I.T."/>
            <person name="Dimopoulos G."/>
            <person name="Collins F.H."/>
            <person name="Birren B."/>
            <person name="Fraser-Liggett C.M."/>
            <person name="Severson D.W."/>
        </authorList>
    </citation>
    <scope>NUCLEOTIDE SEQUENCE [LARGE SCALE GENOMIC DNA]</scope>
    <source>
        <strain evidence="6">Liverpool</strain>
    </source>
</reference>
<evidence type="ECO:0000313" key="6">
    <source>
        <dbReference type="EMBL" id="EAT39644.1"/>
    </source>
</evidence>
<dbReference type="SUPFAM" id="SSF57667">
    <property type="entry name" value="beta-beta-alpha zinc fingers"/>
    <property type="match status" value="1"/>
</dbReference>
<dbReference type="PANTHER" id="PTHR21402">
    <property type="entry name" value="GAMETOCYTE SPECIFIC FACTOR 1-RELATED"/>
    <property type="match status" value="1"/>
</dbReference>
<reference evidence="6" key="1">
    <citation type="submission" date="2005-10" db="EMBL/GenBank/DDBJ databases">
        <authorList>
            <person name="Loftus B.J."/>
            <person name="Nene V.M."/>
            <person name="Hannick L.I."/>
            <person name="Bidwell S."/>
            <person name="Haas B."/>
            <person name="Amedeo P."/>
            <person name="Orvis J."/>
            <person name="Wortman J.R."/>
            <person name="White O.R."/>
            <person name="Salzberg S."/>
            <person name="Shumway M."/>
            <person name="Koo H."/>
            <person name="Zhao Y."/>
            <person name="Holmes M."/>
            <person name="Miller J."/>
            <person name="Schatz M."/>
            <person name="Pop M."/>
            <person name="Pai G."/>
            <person name="Utterback T."/>
            <person name="Rogers Y.-H."/>
            <person name="Kravitz S."/>
            <person name="Fraser C.M."/>
        </authorList>
    </citation>
    <scope>NUCLEOTIDE SEQUENCE</scope>
    <source>
        <strain evidence="6">Liverpool</strain>
    </source>
</reference>
<feature type="compositionally biased region" description="Basic and acidic residues" evidence="4">
    <location>
        <begin position="143"/>
        <end position="166"/>
    </location>
</feature>
<feature type="domain" description="CHHC U11-48K-type" evidence="5">
    <location>
        <begin position="7"/>
        <end position="34"/>
    </location>
</feature>
<sequence>MSHFEELLQCPYNRSHRILPHAMQRHMFKCRKNNASKKLVSCPFNTIHLVPGPELKLHLDSCPDRATFDLYKYCIASGPSSSNSSYKNDEPELIYHESITTQGPGKSLQDDDECWDDSAVPAYNPQKYCKSAKIIRKATLLRPSDKQKFYRQEHQRHRELDSDRKQSKPQTNRKKDHIPLDRSSFKEYRGPVPESEYSSEEPKMAPEKTLQDDGKGRDRPLEKKQDTHQQKVDSIGNDIDEISAQFSKKISVGCK</sequence>
<keyword evidence="2" id="KW-0863">Zinc-finger</keyword>
<organism evidence="6 7">
    <name type="scientific">Aedes aegypti</name>
    <name type="common">Yellowfever mosquito</name>
    <name type="synonym">Culex aegypti</name>
    <dbReference type="NCBI Taxonomy" id="7159"/>
    <lineage>
        <taxon>Eukaryota</taxon>
        <taxon>Metazoa</taxon>
        <taxon>Ecdysozoa</taxon>
        <taxon>Arthropoda</taxon>
        <taxon>Hexapoda</taxon>
        <taxon>Insecta</taxon>
        <taxon>Pterygota</taxon>
        <taxon>Neoptera</taxon>
        <taxon>Endopterygota</taxon>
        <taxon>Diptera</taxon>
        <taxon>Nematocera</taxon>
        <taxon>Culicoidea</taxon>
        <taxon>Culicidae</taxon>
        <taxon>Culicinae</taxon>
        <taxon>Aedini</taxon>
        <taxon>Aedes</taxon>
        <taxon>Stegomyia</taxon>
    </lineage>
</organism>
<gene>
    <name evidence="6" type="ORF">AaeL_AAEL008580</name>
</gene>
<feature type="compositionally biased region" description="Basic and acidic residues" evidence="4">
    <location>
        <begin position="177"/>
        <end position="189"/>
    </location>
</feature>
<evidence type="ECO:0000313" key="7">
    <source>
        <dbReference type="Proteomes" id="UP000682892"/>
    </source>
</evidence>
<dbReference type="InterPro" id="IPR051591">
    <property type="entry name" value="UPF0224_FAM112_RNA_Proc"/>
</dbReference>
<feature type="compositionally biased region" description="Basic and acidic residues" evidence="4">
    <location>
        <begin position="200"/>
        <end position="231"/>
    </location>
</feature>
<reference evidence="6" key="3">
    <citation type="submission" date="2012-09" db="EMBL/GenBank/DDBJ databases">
        <authorList>
            <consortium name="VectorBase"/>
        </authorList>
    </citation>
    <scope>NUCLEOTIDE SEQUENCE</scope>
    <source>
        <strain evidence="6">Liverpool</strain>
    </source>
</reference>
<evidence type="ECO:0000256" key="4">
    <source>
        <dbReference type="SAM" id="MobiDB-lite"/>
    </source>
</evidence>
<protein>
    <submittedName>
        <fullName evidence="6">AAEL008580-PA</fullName>
    </submittedName>
</protein>
<dbReference type="Pfam" id="PF05253">
    <property type="entry name" value="zf-U11-48K"/>
    <property type="match status" value="2"/>
</dbReference>
<dbReference type="OrthoDB" id="5839404at2759"/>
<feature type="region of interest" description="Disordered" evidence="4">
    <location>
        <begin position="143"/>
        <end position="238"/>
    </location>
</feature>
<dbReference type="PROSITE" id="PS51800">
    <property type="entry name" value="ZF_CHHC_U11_48K"/>
    <property type="match status" value="2"/>
</dbReference>
<evidence type="ECO:0000256" key="3">
    <source>
        <dbReference type="ARBA" id="ARBA00022833"/>
    </source>
</evidence>